<dbReference type="EMBL" id="CAKMRJ010002223">
    <property type="protein sequence ID" value="CAH1427786.1"/>
    <property type="molecule type" value="Genomic_DNA"/>
</dbReference>
<protein>
    <submittedName>
        <fullName evidence="2">Uncharacterized protein</fullName>
    </submittedName>
</protein>
<dbReference type="AlphaFoldDB" id="A0AAU9MQF0"/>
<name>A0AAU9MQF0_9ASTR</name>
<reference evidence="2 3" key="1">
    <citation type="submission" date="2022-01" db="EMBL/GenBank/DDBJ databases">
        <authorList>
            <person name="Xiong W."/>
            <person name="Schranz E."/>
        </authorList>
    </citation>
    <scope>NUCLEOTIDE SEQUENCE [LARGE SCALE GENOMIC DNA]</scope>
</reference>
<proteinExistence type="predicted"/>
<evidence type="ECO:0000313" key="2">
    <source>
        <dbReference type="EMBL" id="CAH1427786.1"/>
    </source>
</evidence>
<evidence type="ECO:0000313" key="3">
    <source>
        <dbReference type="Proteomes" id="UP001157418"/>
    </source>
</evidence>
<sequence>MEVFLNEMKKKTREGERRRQLAGTRKGKDQSNNSGEEEDGKQRSVAVLLSVRLNKNNLEQDIVARTINTIDPSPSSHPLICLPLPATMSSPALVKLVDNIIRAIGSYPTGV</sequence>
<feature type="region of interest" description="Disordered" evidence="1">
    <location>
        <begin position="1"/>
        <end position="43"/>
    </location>
</feature>
<keyword evidence="3" id="KW-1185">Reference proteome</keyword>
<dbReference type="Proteomes" id="UP001157418">
    <property type="component" value="Unassembled WGS sequence"/>
</dbReference>
<organism evidence="2 3">
    <name type="scientific">Lactuca virosa</name>
    <dbReference type="NCBI Taxonomy" id="75947"/>
    <lineage>
        <taxon>Eukaryota</taxon>
        <taxon>Viridiplantae</taxon>
        <taxon>Streptophyta</taxon>
        <taxon>Embryophyta</taxon>
        <taxon>Tracheophyta</taxon>
        <taxon>Spermatophyta</taxon>
        <taxon>Magnoliopsida</taxon>
        <taxon>eudicotyledons</taxon>
        <taxon>Gunneridae</taxon>
        <taxon>Pentapetalae</taxon>
        <taxon>asterids</taxon>
        <taxon>campanulids</taxon>
        <taxon>Asterales</taxon>
        <taxon>Asteraceae</taxon>
        <taxon>Cichorioideae</taxon>
        <taxon>Cichorieae</taxon>
        <taxon>Lactucinae</taxon>
        <taxon>Lactuca</taxon>
    </lineage>
</organism>
<evidence type="ECO:0000256" key="1">
    <source>
        <dbReference type="SAM" id="MobiDB-lite"/>
    </source>
</evidence>
<feature type="compositionally biased region" description="Basic and acidic residues" evidence="1">
    <location>
        <begin position="7"/>
        <end position="19"/>
    </location>
</feature>
<comment type="caution">
    <text evidence="2">The sequence shown here is derived from an EMBL/GenBank/DDBJ whole genome shotgun (WGS) entry which is preliminary data.</text>
</comment>
<accession>A0AAU9MQF0</accession>
<gene>
    <name evidence="2" type="ORF">LVIROSA_LOCUS14764</name>
</gene>